<dbReference type="EMBL" id="CM032181">
    <property type="protein sequence ID" value="KAG7098430.1"/>
    <property type="molecule type" value="Genomic_DNA"/>
</dbReference>
<feature type="compositionally biased region" description="Basic and acidic residues" evidence="1">
    <location>
        <begin position="38"/>
        <end position="53"/>
    </location>
</feature>
<gene>
    <name evidence="2" type="ORF">E1B28_000382</name>
</gene>
<dbReference type="GeneID" id="66069458"/>
<name>A0A9P8AEI9_9AGAR</name>
<dbReference type="AlphaFoldDB" id="A0A9P8AEI9"/>
<sequence length="53" mass="5992">MDAAGDVEVHEVVVEVEVEVEADVEMEAEAEDMMTEMRPTREVEVEGEEGRRI</sequence>
<dbReference type="Proteomes" id="UP001049176">
    <property type="component" value="Chromosome 1"/>
</dbReference>
<evidence type="ECO:0000256" key="1">
    <source>
        <dbReference type="SAM" id="MobiDB-lite"/>
    </source>
</evidence>
<reference evidence="2" key="1">
    <citation type="journal article" date="2021" name="Genome Biol. Evol.">
        <title>The assembled and annotated genome of the fairy-ring fungus Marasmius oreades.</title>
        <authorList>
            <person name="Hiltunen M."/>
            <person name="Ament-Velasquez S.L."/>
            <person name="Johannesson H."/>
        </authorList>
    </citation>
    <scope>NUCLEOTIDE SEQUENCE</scope>
    <source>
        <strain evidence="2">03SP1</strain>
    </source>
</reference>
<evidence type="ECO:0000313" key="3">
    <source>
        <dbReference type="Proteomes" id="UP001049176"/>
    </source>
</evidence>
<dbReference type="KEGG" id="more:E1B28_000382"/>
<accession>A0A9P8AEI9</accession>
<protein>
    <submittedName>
        <fullName evidence="2">Uncharacterized protein</fullName>
    </submittedName>
</protein>
<feature type="region of interest" description="Disordered" evidence="1">
    <location>
        <begin position="29"/>
        <end position="53"/>
    </location>
</feature>
<keyword evidence="3" id="KW-1185">Reference proteome</keyword>
<dbReference type="RefSeq" id="XP_043014900.1">
    <property type="nucleotide sequence ID" value="XM_043146200.1"/>
</dbReference>
<comment type="caution">
    <text evidence="2">The sequence shown here is derived from an EMBL/GenBank/DDBJ whole genome shotgun (WGS) entry which is preliminary data.</text>
</comment>
<organism evidence="2 3">
    <name type="scientific">Marasmius oreades</name>
    <name type="common">fairy-ring Marasmius</name>
    <dbReference type="NCBI Taxonomy" id="181124"/>
    <lineage>
        <taxon>Eukaryota</taxon>
        <taxon>Fungi</taxon>
        <taxon>Dikarya</taxon>
        <taxon>Basidiomycota</taxon>
        <taxon>Agaricomycotina</taxon>
        <taxon>Agaricomycetes</taxon>
        <taxon>Agaricomycetidae</taxon>
        <taxon>Agaricales</taxon>
        <taxon>Marasmiineae</taxon>
        <taxon>Marasmiaceae</taxon>
        <taxon>Marasmius</taxon>
    </lineage>
</organism>
<proteinExistence type="predicted"/>
<evidence type="ECO:0000313" key="2">
    <source>
        <dbReference type="EMBL" id="KAG7098430.1"/>
    </source>
</evidence>